<reference evidence="1" key="2">
    <citation type="journal article" date="2015" name="Fish Shellfish Immunol.">
        <title>Early steps in the European eel (Anguilla anguilla)-Vibrio vulnificus interaction in the gills: Role of the RtxA13 toxin.</title>
        <authorList>
            <person name="Callol A."/>
            <person name="Pajuelo D."/>
            <person name="Ebbesson L."/>
            <person name="Teles M."/>
            <person name="MacKenzie S."/>
            <person name="Amaro C."/>
        </authorList>
    </citation>
    <scope>NUCLEOTIDE SEQUENCE</scope>
</reference>
<organism evidence="1">
    <name type="scientific">Anguilla anguilla</name>
    <name type="common">European freshwater eel</name>
    <name type="synonym">Muraena anguilla</name>
    <dbReference type="NCBI Taxonomy" id="7936"/>
    <lineage>
        <taxon>Eukaryota</taxon>
        <taxon>Metazoa</taxon>
        <taxon>Chordata</taxon>
        <taxon>Craniata</taxon>
        <taxon>Vertebrata</taxon>
        <taxon>Euteleostomi</taxon>
        <taxon>Actinopterygii</taxon>
        <taxon>Neopterygii</taxon>
        <taxon>Teleostei</taxon>
        <taxon>Anguilliformes</taxon>
        <taxon>Anguillidae</taxon>
        <taxon>Anguilla</taxon>
    </lineage>
</organism>
<sequence length="17" mass="2148">MFEKKQQKKNKSYIFSL</sequence>
<evidence type="ECO:0000313" key="1">
    <source>
        <dbReference type="EMBL" id="JAH12358.1"/>
    </source>
</evidence>
<name>A0A0E9Q8D3_ANGAN</name>
<protein>
    <submittedName>
        <fullName evidence="1">Uncharacterized protein</fullName>
    </submittedName>
</protein>
<accession>A0A0E9Q8D3</accession>
<dbReference type="EMBL" id="GBXM01096219">
    <property type="protein sequence ID" value="JAH12358.1"/>
    <property type="molecule type" value="Transcribed_RNA"/>
</dbReference>
<dbReference type="AlphaFoldDB" id="A0A0E9Q8D3"/>
<proteinExistence type="predicted"/>
<reference evidence="1" key="1">
    <citation type="submission" date="2014-11" db="EMBL/GenBank/DDBJ databases">
        <authorList>
            <person name="Amaro Gonzalez C."/>
        </authorList>
    </citation>
    <scope>NUCLEOTIDE SEQUENCE</scope>
</reference>